<keyword evidence="1" id="KW-0812">Transmembrane</keyword>
<protein>
    <submittedName>
        <fullName evidence="2">Inner membrane protein yjcH</fullName>
    </submittedName>
</protein>
<comment type="caution">
    <text evidence="2">The sequence shown here is derived from an EMBL/GenBank/DDBJ whole genome shotgun (WGS) entry which is preliminary data.</text>
</comment>
<dbReference type="EMBL" id="CBTK010000276">
    <property type="protein sequence ID" value="CDH46767.1"/>
    <property type="molecule type" value="Genomic_DNA"/>
</dbReference>
<dbReference type="GO" id="GO:0005886">
    <property type="term" value="C:plasma membrane"/>
    <property type="evidence" value="ECO:0007669"/>
    <property type="project" value="TreeGrafter"/>
</dbReference>
<dbReference type="AlphaFoldDB" id="A0A7U7GEB8"/>
<dbReference type="PANTHER" id="PTHR38598">
    <property type="entry name" value="INNER MEMBRANE PROTEIN YJCH"/>
    <property type="match status" value="1"/>
</dbReference>
<name>A0A7U7GEB8_9GAMM</name>
<dbReference type="OrthoDB" id="5297034at2"/>
<keyword evidence="1" id="KW-0472">Membrane</keyword>
<accession>A0A7U7GEB8</accession>
<dbReference type="Proteomes" id="UP000019184">
    <property type="component" value="Unassembled WGS sequence"/>
</dbReference>
<evidence type="ECO:0000313" key="2">
    <source>
        <dbReference type="EMBL" id="CDH46767.1"/>
    </source>
</evidence>
<keyword evidence="1" id="KW-1133">Transmembrane helix</keyword>
<dbReference type="Pfam" id="PF04341">
    <property type="entry name" value="DUF485"/>
    <property type="match status" value="1"/>
</dbReference>
<keyword evidence="3" id="KW-1185">Reference proteome</keyword>
<reference evidence="2 3" key="1">
    <citation type="journal article" date="2014" name="ISME J.">
        <title>Candidatus Competibacter-lineage genomes retrieved from metagenomes reveal functional metabolic diversity.</title>
        <authorList>
            <person name="McIlroy S.J."/>
            <person name="Albertsen M."/>
            <person name="Andresen E.K."/>
            <person name="Saunders A.M."/>
            <person name="Kristiansen R."/>
            <person name="Stokholm-Bjerregaard M."/>
            <person name="Nielsen K.L."/>
            <person name="Nielsen P.H."/>
        </authorList>
    </citation>
    <scope>NUCLEOTIDE SEQUENCE [LARGE SCALE GENOMIC DNA]</scope>
    <source>
        <strain evidence="2 3">Run_B_J11</strain>
    </source>
</reference>
<sequence length="102" mass="11402">MQQDLVHAIKSNPKYHELVSKRTKFAWTLAIAMLGIYYTFILVIAFDKQILAQPLWAGSVTTVGIPVGIAVILSAFALTGIYVFRANSEFDRLTSEIKEEVL</sequence>
<dbReference type="PANTHER" id="PTHR38598:SF1">
    <property type="entry name" value="INNER MEMBRANE PROTEIN YJCH"/>
    <property type="match status" value="1"/>
</dbReference>
<organism evidence="2 3">
    <name type="scientific">Candidatus Contendobacter odensis Run_B_J11</name>
    <dbReference type="NCBI Taxonomy" id="1400861"/>
    <lineage>
        <taxon>Bacteria</taxon>
        <taxon>Pseudomonadati</taxon>
        <taxon>Pseudomonadota</taxon>
        <taxon>Gammaproteobacteria</taxon>
        <taxon>Candidatus Competibacteraceae</taxon>
        <taxon>Candidatus Contendibacter</taxon>
    </lineage>
</organism>
<dbReference type="InterPro" id="IPR007436">
    <property type="entry name" value="DUF485"/>
</dbReference>
<proteinExistence type="predicted"/>
<dbReference type="RefSeq" id="WP_034435483.1">
    <property type="nucleotide sequence ID" value="NZ_CBTK010000276.1"/>
</dbReference>
<evidence type="ECO:0000313" key="3">
    <source>
        <dbReference type="Proteomes" id="UP000019184"/>
    </source>
</evidence>
<evidence type="ECO:0000256" key="1">
    <source>
        <dbReference type="SAM" id="Phobius"/>
    </source>
</evidence>
<feature type="transmembrane region" description="Helical" evidence="1">
    <location>
        <begin position="25"/>
        <end position="45"/>
    </location>
</feature>
<feature type="transmembrane region" description="Helical" evidence="1">
    <location>
        <begin position="65"/>
        <end position="84"/>
    </location>
</feature>
<gene>
    <name evidence="2" type="ORF">BN874_60012</name>
</gene>
<dbReference type="InterPro" id="IPR052959">
    <property type="entry name" value="Inner_membrane_assoc"/>
</dbReference>